<proteinExistence type="predicted"/>
<dbReference type="Pfam" id="PF06742">
    <property type="entry name" value="DUF1214"/>
    <property type="match status" value="1"/>
</dbReference>
<dbReference type="PaxDb" id="67767-A0A0J7K8A7"/>
<dbReference type="AlphaFoldDB" id="A0A0J7K8A7"/>
<evidence type="ECO:0000259" key="1">
    <source>
        <dbReference type="Pfam" id="PF06742"/>
    </source>
</evidence>
<dbReference type="InterPro" id="IPR010621">
    <property type="entry name" value="DUF1214"/>
</dbReference>
<evidence type="ECO:0000259" key="2">
    <source>
        <dbReference type="Pfam" id="PF06863"/>
    </source>
</evidence>
<dbReference type="InterPro" id="IPR037049">
    <property type="entry name" value="DUF1214_C_sf"/>
</dbReference>
<dbReference type="Gene3D" id="2.60.120.600">
    <property type="entry name" value="Domain of unknown function DUF1214, C-terminal domain"/>
    <property type="match status" value="1"/>
</dbReference>
<dbReference type="EMBL" id="LBMM01011738">
    <property type="protein sequence ID" value="KMQ86658.1"/>
    <property type="molecule type" value="Genomic_DNA"/>
</dbReference>
<dbReference type="PANTHER" id="PTHR36509:SF2">
    <property type="entry name" value="BLL3101 PROTEIN"/>
    <property type="match status" value="1"/>
</dbReference>
<reference evidence="3 4" key="1">
    <citation type="submission" date="2015-04" db="EMBL/GenBank/DDBJ databases">
        <title>Lasius niger genome sequencing.</title>
        <authorList>
            <person name="Konorov E.A."/>
            <person name="Nikitin M.A."/>
            <person name="Kirill M.V."/>
            <person name="Chang P."/>
        </authorList>
    </citation>
    <scope>NUCLEOTIDE SEQUENCE [LARGE SCALE GENOMIC DNA]</scope>
    <source>
        <tissue evidence="3">Whole</tissue>
    </source>
</reference>
<organism evidence="3 4">
    <name type="scientific">Lasius niger</name>
    <name type="common">Black garden ant</name>
    <dbReference type="NCBI Taxonomy" id="67767"/>
    <lineage>
        <taxon>Eukaryota</taxon>
        <taxon>Metazoa</taxon>
        <taxon>Ecdysozoa</taxon>
        <taxon>Arthropoda</taxon>
        <taxon>Hexapoda</taxon>
        <taxon>Insecta</taxon>
        <taxon>Pterygota</taxon>
        <taxon>Neoptera</taxon>
        <taxon>Endopterygota</taxon>
        <taxon>Hymenoptera</taxon>
        <taxon>Apocrita</taxon>
        <taxon>Aculeata</taxon>
        <taxon>Formicoidea</taxon>
        <taxon>Formicidae</taxon>
        <taxon>Formicinae</taxon>
        <taxon>Lasius</taxon>
        <taxon>Lasius</taxon>
    </lineage>
</organism>
<keyword evidence="4" id="KW-1185">Reference proteome</keyword>
<dbReference type="PANTHER" id="PTHR36509">
    <property type="entry name" value="BLL3101 PROTEIN"/>
    <property type="match status" value="1"/>
</dbReference>
<feature type="domain" description="DUF1214" evidence="1">
    <location>
        <begin position="348"/>
        <end position="454"/>
    </location>
</feature>
<evidence type="ECO:0000313" key="3">
    <source>
        <dbReference type="EMBL" id="KMQ86658.1"/>
    </source>
</evidence>
<evidence type="ECO:0000313" key="4">
    <source>
        <dbReference type="Proteomes" id="UP000036403"/>
    </source>
</evidence>
<name>A0A0J7K8A7_LASNI</name>
<dbReference type="InterPro" id="IPR037050">
    <property type="entry name" value="DUF1254_sf"/>
</dbReference>
<feature type="domain" description="DUF1254" evidence="2">
    <location>
        <begin position="74"/>
        <end position="204"/>
    </location>
</feature>
<sequence length="471" mass="52539">MCFSQPAFAQKNVQKASHKVTPAATALAELSDKEIQDIALKSYLYFYPLVLSDVTRNVSTNVSFPEQIFGSAPMNMFANNPSYPPVEDKIIVRTNFDTLYSTAWVDLSKEPMVVSVPDTHGRYYLLPMYDMWTDSFASLGKRTTGTKAAKFLIAAPGWKGQVPKGMELIVAPTPTITILGRVQTNGPKDYDEVHKIQAGLKLVPLSQWGKPAQVAKKRKVDPAIDMKTPPKAQVEAMDGAAFFAYAEKVFKVQAPHAIDYPTLEQMKRIGLVPGEKLDFSKLDPKVQKALAEVPQKAQEMMDWAAHHKAPIVNHWVFPYQGMGVYGGDYLQRALIAKKGIFANLPEDSIYALNLADADGHPLNGANNYKIHFEKDQLPPVGAFWSVTLYDSQGYAVPNEQKRYNLSSWRDFTKNADGSFDLYFQNENPGKDKEGNWLPAPKGNFNLLLRLYAPEAAITTGQWKPPFVTLNK</sequence>
<dbReference type="Proteomes" id="UP000036403">
    <property type="component" value="Unassembled WGS sequence"/>
</dbReference>
<dbReference type="SUPFAM" id="SSF160935">
    <property type="entry name" value="VPA0735-like"/>
    <property type="match status" value="1"/>
</dbReference>
<dbReference type="OrthoDB" id="10071327at2759"/>
<protein>
    <submittedName>
        <fullName evidence="3">Membrane protein</fullName>
    </submittedName>
</protein>
<dbReference type="Pfam" id="PF06863">
    <property type="entry name" value="DUF1254"/>
    <property type="match status" value="1"/>
</dbReference>
<dbReference type="InterPro" id="IPR010679">
    <property type="entry name" value="DUF1254"/>
</dbReference>
<comment type="caution">
    <text evidence="3">The sequence shown here is derived from an EMBL/GenBank/DDBJ whole genome shotgun (WGS) entry which is preliminary data.</text>
</comment>
<dbReference type="Gene3D" id="2.60.40.1610">
    <property type="entry name" value="Domain of unknown function DUF1254"/>
    <property type="match status" value="1"/>
</dbReference>
<gene>
    <name evidence="3" type="ORF">RF55_14304</name>
</gene>
<accession>A0A0J7K8A7</accession>